<evidence type="ECO:0000313" key="2">
    <source>
        <dbReference type="Proteomes" id="UP000217889"/>
    </source>
</evidence>
<dbReference type="EMBL" id="CP023564">
    <property type="protein sequence ID" value="ATG54140.1"/>
    <property type="molecule type" value="Genomic_DNA"/>
</dbReference>
<gene>
    <name evidence="1" type="ORF">CFK41_04630</name>
</gene>
<dbReference type="AlphaFoldDB" id="A0A291GVB1"/>
<dbReference type="OrthoDB" id="3295834at2"/>
<protein>
    <recommendedName>
        <fullName evidence="3">Pilus assembly protein CpaE</fullName>
    </recommendedName>
</protein>
<reference evidence="1 2" key="1">
    <citation type="journal article" date="2014" name="Int. J. Syst. Evol. Microbiol.">
        <title>Brachybacterium ginsengisoli sp. nov., isolated from soil of a ginseng field.</title>
        <authorList>
            <person name="Hoang V.A."/>
            <person name="Kim Y.J."/>
            <person name="Nguyen N.L."/>
            <person name="Yang D.C."/>
        </authorList>
    </citation>
    <scope>NUCLEOTIDE SEQUENCE [LARGE SCALE GENOMIC DNA]</scope>
    <source>
        <strain evidence="1 2">DCY80</strain>
    </source>
</reference>
<organism evidence="1 2">
    <name type="scientific">Brachybacterium ginsengisoli</name>
    <dbReference type="NCBI Taxonomy" id="1331682"/>
    <lineage>
        <taxon>Bacteria</taxon>
        <taxon>Bacillati</taxon>
        <taxon>Actinomycetota</taxon>
        <taxon>Actinomycetes</taxon>
        <taxon>Micrococcales</taxon>
        <taxon>Dermabacteraceae</taxon>
        <taxon>Brachybacterium</taxon>
    </lineage>
</organism>
<evidence type="ECO:0008006" key="3">
    <source>
        <dbReference type="Google" id="ProtNLM"/>
    </source>
</evidence>
<dbReference type="KEGG" id="bgg:CFK41_04630"/>
<dbReference type="RefSeq" id="WP_096798617.1">
    <property type="nucleotide sequence ID" value="NZ_CP023564.1"/>
</dbReference>
<evidence type="ECO:0000313" key="1">
    <source>
        <dbReference type="EMBL" id="ATG54140.1"/>
    </source>
</evidence>
<accession>A0A291GVB1</accession>
<keyword evidence="2" id="KW-1185">Reference proteome</keyword>
<sequence>MIDIDVARKLKDAGLEWVPADGDHFVIDVGELRDEPFMLSSMVVERAHGRTGMPVLRFNGTTEWALDSVEQHEALWVPREEQLRAALGESFRSLERGDDGVHAVRIVLGSSGGTSGGTEREVRAPSPEDAYAGALLVLLTHSVTGTDPTPAG</sequence>
<dbReference type="Proteomes" id="UP000217889">
    <property type="component" value="Chromosome"/>
</dbReference>
<proteinExistence type="predicted"/>
<name>A0A291GVB1_9MICO</name>